<dbReference type="InterPro" id="IPR014001">
    <property type="entry name" value="Helicase_ATP-bd"/>
</dbReference>
<keyword evidence="5 10" id="KW-0347">Helicase</keyword>
<comment type="function">
    <text evidence="10">RNA helicase.</text>
</comment>
<gene>
    <name evidence="15" type="ORF">CDCA_CDCA06G1939</name>
</gene>
<dbReference type="SMART" id="SM00487">
    <property type="entry name" value="DEXDc"/>
    <property type="match status" value="1"/>
</dbReference>
<evidence type="ECO:0000256" key="4">
    <source>
        <dbReference type="ARBA" id="ARBA00022801"/>
    </source>
</evidence>
<dbReference type="SUPFAM" id="SSF52540">
    <property type="entry name" value="P-loop containing nucleoside triphosphate hydrolases"/>
    <property type="match status" value="2"/>
</dbReference>
<evidence type="ECO:0000256" key="10">
    <source>
        <dbReference type="RuleBase" id="RU365068"/>
    </source>
</evidence>
<proteinExistence type="inferred from homology"/>
<dbReference type="Gene3D" id="3.40.50.300">
    <property type="entry name" value="P-loop containing nucleotide triphosphate hydrolases"/>
    <property type="match status" value="3"/>
</dbReference>
<evidence type="ECO:0000256" key="3">
    <source>
        <dbReference type="ARBA" id="ARBA00022741"/>
    </source>
</evidence>
<evidence type="ECO:0000256" key="7">
    <source>
        <dbReference type="ARBA" id="ARBA00022840"/>
    </source>
</evidence>
<keyword evidence="7 10" id="KW-0067">ATP-binding</keyword>
<accession>A0AAV9IUJ0</accession>
<dbReference type="PROSITE" id="PS50188">
    <property type="entry name" value="B302_SPRY"/>
    <property type="match status" value="1"/>
</dbReference>
<dbReference type="EC" id="3.6.4.13" evidence="10"/>
<keyword evidence="4 10" id="KW-0378">Hydrolase</keyword>
<dbReference type="Pfam" id="PF00270">
    <property type="entry name" value="DEAD"/>
    <property type="match status" value="2"/>
</dbReference>
<dbReference type="GO" id="GO:0004527">
    <property type="term" value="F:exonuclease activity"/>
    <property type="evidence" value="ECO:0007669"/>
    <property type="project" value="UniProtKB-KW"/>
</dbReference>
<evidence type="ECO:0000256" key="8">
    <source>
        <dbReference type="ARBA" id="ARBA00022884"/>
    </source>
</evidence>
<evidence type="ECO:0000259" key="13">
    <source>
        <dbReference type="PROSITE" id="PS51194"/>
    </source>
</evidence>
<dbReference type="InterPro" id="IPR003877">
    <property type="entry name" value="SPRY_dom"/>
</dbReference>
<evidence type="ECO:0000256" key="2">
    <source>
        <dbReference type="ARBA" id="ARBA00022722"/>
    </source>
</evidence>
<feature type="domain" description="B30.2/SPRY" evidence="11">
    <location>
        <begin position="60"/>
        <end position="256"/>
    </location>
</feature>
<dbReference type="Pfam" id="PF00271">
    <property type="entry name" value="Helicase_C"/>
    <property type="match status" value="1"/>
</dbReference>
<dbReference type="Gene3D" id="2.60.120.920">
    <property type="match status" value="1"/>
</dbReference>
<dbReference type="GO" id="GO:0003724">
    <property type="term" value="F:RNA helicase activity"/>
    <property type="evidence" value="ECO:0007669"/>
    <property type="project" value="UniProtKB-EC"/>
</dbReference>
<dbReference type="GO" id="GO:0005524">
    <property type="term" value="F:ATP binding"/>
    <property type="evidence" value="ECO:0007669"/>
    <property type="project" value="UniProtKB-UniRule"/>
</dbReference>
<dbReference type="InterPro" id="IPR027417">
    <property type="entry name" value="P-loop_NTPase"/>
</dbReference>
<evidence type="ECO:0000259" key="11">
    <source>
        <dbReference type="PROSITE" id="PS50188"/>
    </source>
</evidence>
<dbReference type="PROSITE" id="PS51194">
    <property type="entry name" value="HELICASE_CTER"/>
    <property type="match status" value="1"/>
</dbReference>
<dbReference type="InterPro" id="IPR001870">
    <property type="entry name" value="B30.2/SPRY"/>
</dbReference>
<keyword evidence="8 10" id="KW-0694">RNA-binding</keyword>
<protein>
    <recommendedName>
        <fullName evidence="10">ATP-dependent RNA helicase</fullName>
        <ecNumber evidence="10">3.6.4.13</ecNumber>
    </recommendedName>
</protein>
<dbReference type="PANTHER" id="PTHR24031">
    <property type="entry name" value="RNA HELICASE"/>
    <property type="match status" value="1"/>
</dbReference>
<dbReference type="SUPFAM" id="SSF49899">
    <property type="entry name" value="Concanavalin A-like lectins/glucanases"/>
    <property type="match status" value="1"/>
</dbReference>
<dbReference type="CDD" id="cd18787">
    <property type="entry name" value="SF2_C_DEAD"/>
    <property type="match status" value="1"/>
</dbReference>
<feature type="domain" description="Helicase C-terminal" evidence="13">
    <location>
        <begin position="511"/>
        <end position="694"/>
    </location>
</feature>
<name>A0AAV9IUJ0_CYACA</name>
<keyword evidence="6" id="KW-0269">Exonuclease</keyword>
<evidence type="ECO:0000313" key="16">
    <source>
        <dbReference type="Proteomes" id="UP001301350"/>
    </source>
</evidence>
<dbReference type="AlphaFoldDB" id="A0AAV9IUJ0"/>
<evidence type="ECO:0000313" key="15">
    <source>
        <dbReference type="EMBL" id="KAK4535914.1"/>
    </source>
</evidence>
<dbReference type="EMBL" id="JANCYW010000006">
    <property type="protein sequence ID" value="KAK4535914.1"/>
    <property type="molecule type" value="Genomic_DNA"/>
</dbReference>
<feature type="short sequence motif" description="Q motif" evidence="9">
    <location>
        <begin position="2"/>
        <end position="30"/>
    </location>
</feature>
<dbReference type="InterPro" id="IPR011545">
    <property type="entry name" value="DEAD/DEAH_box_helicase_dom"/>
</dbReference>
<sequence>MSAFEELGVMPEVIRSVEEMGWLCPTPVQAEAIPLILGGGDVCVAAETGSGKTGAFCLPTLQIVHESLSVPSGEVDAEPLEEVEEKAGGGWVWSERDRDALLEVDAADAARCTARHTHQWAGARATRGIREGAGGRWCFEVVVMEEGDGLCRVGWSTADSTLALGTDAHSYAYGGTGKKSSGGSFETYGESFGRGDVIACALDLDAGEVRFFKNGIDLGVAYSWHLGDLQGRALYPTVLLKSAQVRAHFQMLQHSYVGDYRAVAAATASQTATPAQEGALDLQGRDRPGNAPLLLVLEPTRELALQVEVEMRKFARYLPETDAGAAVHIECFVGGMPSGTAAASGTVGSTGRQRLDIAICTVGRLTECLRTGRLDVRSVRFLALDEADALIAQGSAPFIYDLLRRIPQTGRRHRLQVVLFSATLHSGKVRQLSDRVQQHATWVDTKGMNSVPDTVDHLVLWVTPDTARAVLEGAGDVHRWPDTDDVHSQVDTRGDDADALSLRAKRAKPLLLAQLIERYRMEQAIFFCRTQLDCTVLHRFLERLTSTRGASIVLHGGLAAAERRQNLARFKEGEYRFLICTDVAARGIDVVGLPYVVNMTLPDEPDGYVHRVGRVGRADHTGLALSLVSSVPERVWFHTACRGRRGAKCQNRALTTEGGCTLWLDEAEVVRQIAEQVGGGSDITEVPDVMTFLRDGHDATAQKVVYGVKRGEGGGGSGGANTSAGAAEAASVREQMERLRPTLEWLQTMERQAQLWFLGHASGKPSPE</sequence>
<comment type="similarity">
    <text evidence="1">Belongs to the DEAD box helicase family. DDX1 subfamily.</text>
</comment>
<dbReference type="PROSITE" id="PS51195">
    <property type="entry name" value="Q_MOTIF"/>
    <property type="match status" value="1"/>
</dbReference>
<evidence type="ECO:0000259" key="12">
    <source>
        <dbReference type="PROSITE" id="PS51192"/>
    </source>
</evidence>
<evidence type="ECO:0000256" key="1">
    <source>
        <dbReference type="ARBA" id="ARBA00008765"/>
    </source>
</evidence>
<dbReference type="InterPro" id="IPR013320">
    <property type="entry name" value="ConA-like_dom_sf"/>
</dbReference>
<dbReference type="InterPro" id="IPR043136">
    <property type="entry name" value="B30.2/SPRY_sf"/>
</dbReference>
<reference evidence="15 16" key="1">
    <citation type="submission" date="2022-07" db="EMBL/GenBank/DDBJ databases">
        <title>Genome-wide signatures of adaptation to extreme environments.</title>
        <authorList>
            <person name="Cho C.H."/>
            <person name="Yoon H.S."/>
        </authorList>
    </citation>
    <scope>NUCLEOTIDE SEQUENCE [LARGE SCALE GENOMIC DNA]</scope>
    <source>
        <strain evidence="15 16">DBV 063 E5</strain>
    </source>
</reference>
<keyword evidence="16" id="KW-1185">Reference proteome</keyword>
<feature type="domain" description="DEAD-box RNA helicase Q" evidence="14">
    <location>
        <begin position="2"/>
        <end position="30"/>
    </location>
</feature>
<dbReference type="PROSITE" id="PS51192">
    <property type="entry name" value="HELICASE_ATP_BIND_1"/>
    <property type="match status" value="1"/>
</dbReference>
<evidence type="ECO:0000256" key="9">
    <source>
        <dbReference type="PROSITE-ProRule" id="PRU00552"/>
    </source>
</evidence>
<dbReference type="InterPro" id="IPR001650">
    <property type="entry name" value="Helicase_C-like"/>
</dbReference>
<dbReference type="SMART" id="SM00449">
    <property type="entry name" value="SPRY"/>
    <property type="match status" value="1"/>
</dbReference>
<keyword evidence="3 10" id="KW-0547">Nucleotide-binding</keyword>
<dbReference type="GO" id="GO:0003723">
    <property type="term" value="F:RNA binding"/>
    <property type="evidence" value="ECO:0007669"/>
    <property type="project" value="UniProtKB-UniRule"/>
</dbReference>
<evidence type="ECO:0000256" key="5">
    <source>
        <dbReference type="ARBA" id="ARBA00022806"/>
    </source>
</evidence>
<feature type="domain" description="Helicase ATP-binding" evidence="12">
    <location>
        <begin position="252"/>
        <end position="442"/>
    </location>
</feature>
<dbReference type="InterPro" id="IPR014014">
    <property type="entry name" value="RNA_helicase_DEAD_Q_motif"/>
</dbReference>
<dbReference type="Proteomes" id="UP001301350">
    <property type="component" value="Unassembled WGS sequence"/>
</dbReference>
<evidence type="ECO:0000256" key="6">
    <source>
        <dbReference type="ARBA" id="ARBA00022839"/>
    </source>
</evidence>
<organism evidence="15 16">
    <name type="scientific">Cyanidium caldarium</name>
    <name type="common">Red alga</name>
    <dbReference type="NCBI Taxonomy" id="2771"/>
    <lineage>
        <taxon>Eukaryota</taxon>
        <taxon>Rhodophyta</taxon>
        <taxon>Bangiophyceae</taxon>
        <taxon>Cyanidiales</taxon>
        <taxon>Cyanidiaceae</taxon>
        <taxon>Cyanidium</taxon>
    </lineage>
</organism>
<keyword evidence="2" id="KW-0540">Nuclease</keyword>
<dbReference type="Pfam" id="PF00622">
    <property type="entry name" value="SPRY"/>
    <property type="match status" value="1"/>
</dbReference>
<dbReference type="SMART" id="SM00490">
    <property type="entry name" value="HELICc"/>
    <property type="match status" value="1"/>
</dbReference>
<comment type="catalytic activity">
    <reaction evidence="10">
        <text>ATP + H2O = ADP + phosphate + H(+)</text>
        <dbReference type="Rhea" id="RHEA:13065"/>
        <dbReference type="ChEBI" id="CHEBI:15377"/>
        <dbReference type="ChEBI" id="CHEBI:15378"/>
        <dbReference type="ChEBI" id="CHEBI:30616"/>
        <dbReference type="ChEBI" id="CHEBI:43474"/>
        <dbReference type="ChEBI" id="CHEBI:456216"/>
        <dbReference type="EC" id="3.6.4.13"/>
    </reaction>
</comment>
<evidence type="ECO:0000259" key="14">
    <source>
        <dbReference type="PROSITE" id="PS51195"/>
    </source>
</evidence>
<comment type="caution">
    <text evidence="15">The sequence shown here is derived from an EMBL/GenBank/DDBJ whole genome shotgun (WGS) entry which is preliminary data.</text>
</comment>
<comment type="domain">
    <text evidence="10">The helicase domain is involved in the stimulation of RELA transcriptional activity.</text>
</comment>